<dbReference type="EMBL" id="CADCTQ010000635">
    <property type="protein sequence ID" value="CAA9334366.1"/>
    <property type="molecule type" value="Genomic_DNA"/>
</dbReference>
<name>A0A6J4LJW5_9SPHI</name>
<dbReference type="AlphaFoldDB" id="A0A6J4LJW5"/>
<gene>
    <name evidence="1" type="ORF">AVDCRST_MAG56-7570</name>
</gene>
<organism evidence="1">
    <name type="scientific">uncultured Cytophagales bacterium</name>
    <dbReference type="NCBI Taxonomy" id="158755"/>
    <lineage>
        <taxon>Bacteria</taxon>
        <taxon>Pseudomonadati</taxon>
        <taxon>Bacteroidota</taxon>
        <taxon>Sphingobacteriia</taxon>
        <taxon>Sphingobacteriales</taxon>
        <taxon>environmental samples</taxon>
    </lineage>
</organism>
<reference evidence="1" key="1">
    <citation type="submission" date="2020-02" db="EMBL/GenBank/DDBJ databases">
        <authorList>
            <person name="Meier V. D."/>
        </authorList>
    </citation>
    <scope>NUCLEOTIDE SEQUENCE</scope>
    <source>
        <strain evidence="1">AVDCRST_MAG56</strain>
    </source>
</reference>
<accession>A0A6J4LJW5</accession>
<protein>
    <submittedName>
        <fullName evidence="1">Uncharacterized protein</fullName>
    </submittedName>
</protein>
<evidence type="ECO:0000313" key="1">
    <source>
        <dbReference type="EMBL" id="CAA9334366.1"/>
    </source>
</evidence>
<proteinExistence type="predicted"/>
<sequence>MKRMAFPLQILLVTGLLGVIIAATGQQPKSPATLLGKWEWVSTQVNGENPLFPASIRETITLVYNPDSTVDQYRNGVLVGKGRPFSVRRTAHPSGSGVIDVMVCPDETGFTEPYQTVWLKGAQSDTLVFMGLNPDNGFRPMVYSVYKRVGK</sequence>